<dbReference type="PANTHER" id="PTHR11165">
    <property type="entry name" value="SKP1"/>
    <property type="match status" value="1"/>
</dbReference>
<evidence type="ECO:0000256" key="2">
    <source>
        <dbReference type="ARBA" id="ARBA00009993"/>
    </source>
</evidence>
<dbReference type="EMBL" id="JAMQYH010000001">
    <property type="protein sequence ID" value="KAJ1703845.1"/>
    <property type="molecule type" value="Genomic_DNA"/>
</dbReference>
<dbReference type="InterPro" id="IPR036296">
    <property type="entry name" value="SKP1-like_dim_sf"/>
</dbReference>
<organism evidence="5 6">
    <name type="scientific">Rhynchospora breviuscula</name>
    <dbReference type="NCBI Taxonomy" id="2022672"/>
    <lineage>
        <taxon>Eukaryota</taxon>
        <taxon>Viridiplantae</taxon>
        <taxon>Streptophyta</taxon>
        <taxon>Embryophyta</taxon>
        <taxon>Tracheophyta</taxon>
        <taxon>Spermatophyta</taxon>
        <taxon>Magnoliopsida</taxon>
        <taxon>Liliopsida</taxon>
        <taxon>Poales</taxon>
        <taxon>Cyperaceae</taxon>
        <taxon>Cyperoideae</taxon>
        <taxon>Rhynchosporeae</taxon>
        <taxon>Rhynchospora</taxon>
    </lineage>
</organism>
<dbReference type="InterPro" id="IPR016072">
    <property type="entry name" value="Skp1_comp_dimer"/>
</dbReference>
<dbReference type="Proteomes" id="UP001151287">
    <property type="component" value="Unassembled WGS sequence"/>
</dbReference>
<dbReference type="OrthoDB" id="2342932at2759"/>
<keyword evidence="3" id="KW-0833">Ubl conjugation pathway</keyword>
<dbReference type="SUPFAM" id="SSF54695">
    <property type="entry name" value="POZ domain"/>
    <property type="match status" value="1"/>
</dbReference>
<evidence type="ECO:0000313" key="6">
    <source>
        <dbReference type="Proteomes" id="UP001151287"/>
    </source>
</evidence>
<dbReference type="GO" id="GO:0009867">
    <property type="term" value="P:jasmonic acid mediated signaling pathway"/>
    <property type="evidence" value="ECO:0007669"/>
    <property type="project" value="UniProtKB-ARBA"/>
</dbReference>
<feature type="domain" description="SKP1 component dimerisation" evidence="4">
    <location>
        <begin position="189"/>
        <end position="234"/>
    </location>
</feature>
<comment type="pathway">
    <text evidence="1">Protein modification; protein ubiquitination.</text>
</comment>
<dbReference type="InterPro" id="IPR011333">
    <property type="entry name" value="SKP1/BTB/POZ_sf"/>
</dbReference>
<dbReference type="InterPro" id="IPR016897">
    <property type="entry name" value="SKP1"/>
</dbReference>
<accession>A0A9Q0HZK3</accession>
<gene>
    <name evidence="5" type="ORF">LUZ63_003624</name>
</gene>
<comment type="caution">
    <text evidence="5">The sequence shown here is derived from an EMBL/GenBank/DDBJ whole genome shotgun (WGS) entry which is preliminary data.</text>
</comment>
<evidence type="ECO:0000259" key="4">
    <source>
        <dbReference type="Pfam" id="PF01466"/>
    </source>
</evidence>
<proteinExistence type="inferred from homology"/>
<evidence type="ECO:0000256" key="3">
    <source>
        <dbReference type="ARBA" id="ARBA00022786"/>
    </source>
</evidence>
<name>A0A9Q0HZK3_9POAL</name>
<dbReference type="Gene3D" id="3.30.710.10">
    <property type="entry name" value="Potassium Channel Kv1.1, Chain A"/>
    <property type="match status" value="1"/>
</dbReference>
<protein>
    <recommendedName>
        <fullName evidence="4">SKP1 component dimerisation domain-containing protein</fullName>
    </recommendedName>
</protein>
<comment type="similarity">
    <text evidence="2">Belongs to the SKP1 family.</text>
</comment>
<dbReference type="Pfam" id="PF01466">
    <property type="entry name" value="Skp1"/>
    <property type="match status" value="1"/>
</dbReference>
<dbReference type="InterPro" id="IPR001232">
    <property type="entry name" value="SKP1-like"/>
</dbReference>
<sequence length="239" mass="26924">MEINCGDCFIMEPVEGNSLNKDLEEKLSLSTSGDAESSKNAELGSTLGFMKKINVEGSSSSKAGSLRKEPISVDFQGDMNEKYDREFVVLKCESNKEVSVPIALAMQSGLIRNALNAGFADDCIPIPTVPASALKRMMDYWKMHVGQTGFSEERLKDVHQWEDEFFTRIGPDALFDLLVAANYIDAWDLLERGTDYVAEFVKKSRVDEIRAYLGIKNDFTPEEERQLMKDFPWAFEGIY</sequence>
<dbReference type="SMART" id="SM00512">
    <property type="entry name" value="Skp1"/>
    <property type="match status" value="1"/>
</dbReference>
<evidence type="ECO:0000256" key="1">
    <source>
        <dbReference type="ARBA" id="ARBA00004906"/>
    </source>
</evidence>
<dbReference type="SUPFAM" id="SSF81382">
    <property type="entry name" value="Skp1 dimerisation domain-like"/>
    <property type="match status" value="1"/>
</dbReference>
<keyword evidence="6" id="KW-1185">Reference proteome</keyword>
<evidence type="ECO:0000313" key="5">
    <source>
        <dbReference type="EMBL" id="KAJ1703845.1"/>
    </source>
</evidence>
<dbReference type="AlphaFoldDB" id="A0A9Q0HZK3"/>
<dbReference type="GO" id="GO:0006511">
    <property type="term" value="P:ubiquitin-dependent protein catabolic process"/>
    <property type="evidence" value="ECO:0007669"/>
    <property type="project" value="InterPro"/>
</dbReference>
<reference evidence="5" key="1">
    <citation type="journal article" date="2022" name="Cell">
        <title>Repeat-based holocentromeres influence genome architecture and karyotype evolution.</title>
        <authorList>
            <person name="Hofstatter P.G."/>
            <person name="Thangavel G."/>
            <person name="Lux T."/>
            <person name="Neumann P."/>
            <person name="Vondrak T."/>
            <person name="Novak P."/>
            <person name="Zhang M."/>
            <person name="Costa L."/>
            <person name="Castellani M."/>
            <person name="Scott A."/>
            <person name="Toegelov H."/>
            <person name="Fuchs J."/>
            <person name="Mata-Sucre Y."/>
            <person name="Dias Y."/>
            <person name="Vanzela A.L.L."/>
            <person name="Huettel B."/>
            <person name="Almeida C.C.S."/>
            <person name="Simkova H."/>
            <person name="Souza G."/>
            <person name="Pedrosa-Harand A."/>
            <person name="Macas J."/>
            <person name="Mayer K.F.X."/>
            <person name="Houben A."/>
            <person name="Marques A."/>
        </authorList>
    </citation>
    <scope>NUCLEOTIDE SEQUENCE</scope>
    <source>
        <strain evidence="5">RhyBre1mFocal</strain>
    </source>
</reference>